<protein>
    <recommendedName>
        <fullName evidence="1">VWFA domain-containing protein</fullName>
    </recommendedName>
</protein>
<accession>A0A5D2LZU8</accession>
<dbReference type="Proteomes" id="UP000322667">
    <property type="component" value="Chromosome D02"/>
</dbReference>
<evidence type="ECO:0000313" key="2">
    <source>
        <dbReference type="EMBL" id="TYH84496.1"/>
    </source>
</evidence>
<organism evidence="2 3">
    <name type="scientific">Gossypium tomentosum</name>
    <name type="common">Hawaiian cotton</name>
    <name type="synonym">Gossypium sandvicense</name>
    <dbReference type="NCBI Taxonomy" id="34277"/>
    <lineage>
        <taxon>Eukaryota</taxon>
        <taxon>Viridiplantae</taxon>
        <taxon>Streptophyta</taxon>
        <taxon>Embryophyta</taxon>
        <taxon>Tracheophyta</taxon>
        <taxon>Spermatophyta</taxon>
        <taxon>Magnoliopsida</taxon>
        <taxon>eudicotyledons</taxon>
        <taxon>Gunneridae</taxon>
        <taxon>Pentapetalae</taxon>
        <taxon>rosids</taxon>
        <taxon>malvids</taxon>
        <taxon>Malvales</taxon>
        <taxon>Malvaceae</taxon>
        <taxon>Malvoideae</taxon>
        <taxon>Gossypium</taxon>
    </lineage>
</organism>
<reference evidence="2 3" key="1">
    <citation type="submission" date="2019-07" db="EMBL/GenBank/DDBJ databases">
        <title>WGS assembly of Gossypium tomentosum.</title>
        <authorList>
            <person name="Chen Z.J."/>
            <person name="Sreedasyam A."/>
            <person name="Ando A."/>
            <person name="Song Q."/>
            <person name="De L."/>
            <person name="Hulse-Kemp A."/>
            <person name="Ding M."/>
            <person name="Ye W."/>
            <person name="Kirkbride R."/>
            <person name="Jenkins J."/>
            <person name="Plott C."/>
            <person name="Lovell J."/>
            <person name="Lin Y.-M."/>
            <person name="Vaughn R."/>
            <person name="Liu B."/>
            <person name="Li W."/>
            <person name="Simpson S."/>
            <person name="Scheffler B."/>
            <person name="Saski C."/>
            <person name="Grover C."/>
            <person name="Hu G."/>
            <person name="Conover J."/>
            <person name="Carlson J."/>
            <person name="Shu S."/>
            <person name="Boston L."/>
            <person name="Williams M."/>
            <person name="Peterson D."/>
            <person name="Mcgee K."/>
            <person name="Jones D."/>
            <person name="Wendel J."/>
            <person name="Stelly D."/>
            <person name="Grimwood J."/>
            <person name="Schmutz J."/>
        </authorList>
    </citation>
    <scope>NUCLEOTIDE SEQUENCE [LARGE SCALE GENOMIC DNA]</scope>
    <source>
        <strain evidence="2">7179.01</strain>
    </source>
</reference>
<dbReference type="Gene3D" id="3.40.50.410">
    <property type="entry name" value="von Willebrand factor, type A domain"/>
    <property type="match status" value="1"/>
</dbReference>
<feature type="domain" description="VWFA" evidence="1">
    <location>
        <begin position="6"/>
        <end position="35"/>
    </location>
</feature>
<gene>
    <name evidence="2" type="ORF">ES332_D02G200800v1</name>
</gene>
<keyword evidence="3" id="KW-1185">Reference proteome</keyword>
<dbReference type="AlphaFoldDB" id="A0A5D2LZU8"/>
<dbReference type="InterPro" id="IPR036465">
    <property type="entry name" value="vWFA_dom_sf"/>
</dbReference>
<dbReference type="InterPro" id="IPR002035">
    <property type="entry name" value="VWF_A"/>
</dbReference>
<dbReference type="EMBL" id="CM017624">
    <property type="protein sequence ID" value="TYH84496.1"/>
    <property type="molecule type" value="Genomic_DNA"/>
</dbReference>
<name>A0A5D2LZU8_GOSTO</name>
<proteinExistence type="predicted"/>
<sequence length="51" mass="6048">MVLEATMICIDKSEWMQNGDYSLSRFQAQLMLLVLSVELKPSLIRRIWWGF</sequence>
<dbReference type="Pfam" id="PF13519">
    <property type="entry name" value="VWA_2"/>
    <property type="match status" value="1"/>
</dbReference>
<evidence type="ECO:0000259" key="1">
    <source>
        <dbReference type="Pfam" id="PF13519"/>
    </source>
</evidence>
<evidence type="ECO:0000313" key="3">
    <source>
        <dbReference type="Proteomes" id="UP000322667"/>
    </source>
</evidence>